<evidence type="ECO:0000313" key="1">
    <source>
        <dbReference type="EMBL" id="ODA32765.1"/>
    </source>
</evidence>
<accession>A0A1C3EHP8</accession>
<protein>
    <submittedName>
        <fullName evidence="1">Uncharacterized protein</fullName>
    </submittedName>
</protein>
<evidence type="ECO:0000313" key="2">
    <source>
        <dbReference type="Proteomes" id="UP000094828"/>
    </source>
</evidence>
<keyword evidence="2" id="KW-1185">Reference proteome</keyword>
<reference evidence="1 2" key="1">
    <citation type="submission" date="2016-05" db="EMBL/GenBank/DDBJ databases">
        <title>Genomic and physiological characterization of Planctopirus sp. isolated from fresh water lake.</title>
        <authorList>
            <person name="Subhash Y."/>
            <person name="Ramana C."/>
        </authorList>
    </citation>
    <scope>NUCLEOTIDE SEQUENCE [LARGE SCALE GENOMIC DNA]</scope>
    <source>
        <strain evidence="1 2">JC280</strain>
    </source>
</reference>
<sequence length="200" mass="23841">MSPVSEIEEAMGLSPRRFSLWNRWTYLHVPPPDWLRERPADELKTYFRWLPRTFRYGKVVMGCVIQANQYAWEKESFDVPGEVVYSLMDAEWVTDDDLLEVAKRLFKLKGASPQKSDSKEIADYLTNQRIRVFGLPVPREIYPRYHFQISTIMFVRKHMPEQRICSKVLPLIVYPNEPYVATIVPMKYWPEDYIKQWTNT</sequence>
<dbReference type="EMBL" id="LYDR01000063">
    <property type="protein sequence ID" value="ODA32765.1"/>
    <property type="molecule type" value="Genomic_DNA"/>
</dbReference>
<comment type="caution">
    <text evidence="1">The sequence shown here is derived from an EMBL/GenBank/DDBJ whole genome shotgun (WGS) entry which is preliminary data.</text>
</comment>
<proteinExistence type="predicted"/>
<dbReference type="STRING" id="1841610.A6X21_20760"/>
<organism evidence="1 2">
    <name type="scientific">Planctopirus hydrillae</name>
    <dbReference type="NCBI Taxonomy" id="1841610"/>
    <lineage>
        <taxon>Bacteria</taxon>
        <taxon>Pseudomonadati</taxon>
        <taxon>Planctomycetota</taxon>
        <taxon>Planctomycetia</taxon>
        <taxon>Planctomycetales</taxon>
        <taxon>Planctomycetaceae</taxon>
        <taxon>Planctopirus</taxon>
    </lineage>
</organism>
<name>A0A1C3EHP8_9PLAN</name>
<gene>
    <name evidence="1" type="ORF">A6X21_20760</name>
</gene>
<dbReference type="AlphaFoldDB" id="A0A1C3EHP8"/>
<dbReference type="Proteomes" id="UP000094828">
    <property type="component" value="Unassembled WGS sequence"/>
</dbReference>